<reference evidence="1" key="1">
    <citation type="submission" date="2024-11" db="EMBL/GenBank/DDBJ databases">
        <title>Sequencing of Borrelia variable plasmids from multiple Borrelia sensu lato isolates.</title>
        <authorList>
            <person name="Mongodin E.F."/>
            <person name="Rudenko N."/>
            <person name="Fraser C.M."/>
            <person name="Schutzer S."/>
            <person name="Luft B."/>
            <person name="Morgan R."/>
            <person name="Casjens S."/>
            <person name="Qiu W."/>
        </authorList>
    </citation>
    <scope>NUCLEOTIDE SEQUENCE</scope>
    <source>
        <strain evidence="1">SCGT-18</strain>
    </source>
</reference>
<sequence length="248" mass="28449">MKYHIITAILGFLFLACGPDFNTDQKDIKYPSTEKSGPQTEEELRIQELKNTLLNNLKKQIDSAYNFKEKYVKNMEKEPKDHYGMLPSFRGLNWGAGTEKMTDNTERSIRFRRHTYTVLSPLEPHELKEFSDIIQDINKIAPVVNIFNSFSTIGGAIDTASDYLYSKKDILDKLNISDLETITNSLEQILYIKGIIAGRSKKLLVDYKNLKTDANKLKSYSNELANEIKQQALETKNLLKLIVSKFNP</sequence>
<evidence type="ECO:0000313" key="1">
    <source>
        <dbReference type="EMBL" id="XPC85441.1"/>
    </source>
</evidence>
<protein>
    <submittedName>
        <fullName evidence="1">Virulence associated lipoprotein</fullName>
    </submittedName>
</protein>
<keyword evidence="2" id="KW-1185">Reference proteome</keyword>
<accession>A0ACD5GKK9</accession>
<keyword evidence="1" id="KW-0614">Plasmid</keyword>
<evidence type="ECO:0000313" key="2">
    <source>
        <dbReference type="Proteomes" id="UP001304851"/>
    </source>
</evidence>
<gene>
    <name evidence="1" type="ORF">QIA18_04850</name>
</gene>
<keyword evidence="1" id="KW-0449">Lipoprotein</keyword>
<organism evidence="1 2">
    <name type="scientific">Borreliella carolinensis</name>
    <dbReference type="NCBI Taxonomy" id="478174"/>
    <lineage>
        <taxon>Bacteria</taxon>
        <taxon>Pseudomonadati</taxon>
        <taxon>Spirochaetota</taxon>
        <taxon>Spirochaetia</taxon>
        <taxon>Spirochaetales</taxon>
        <taxon>Borreliaceae</taxon>
        <taxon>Borreliella</taxon>
    </lineage>
</organism>
<proteinExistence type="predicted"/>
<geneLocation type="plasmid" evidence="1 2">
    <name>lp28-4</name>
</geneLocation>
<dbReference type="Proteomes" id="UP001304851">
    <property type="component" value="Plasmid lp28-4"/>
</dbReference>
<name>A0ACD5GKK9_9SPIR</name>
<dbReference type="EMBL" id="CP179465">
    <property type="protein sequence ID" value="XPC85441.1"/>
    <property type="molecule type" value="Genomic_DNA"/>
</dbReference>